<name>A0A9D1VVJ7_9FIRM</name>
<reference evidence="2" key="1">
    <citation type="journal article" date="2021" name="PeerJ">
        <title>Extensive microbial diversity within the chicken gut microbiome revealed by metagenomics and culture.</title>
        <authorList>
            <person name="Gilroy R."/>
            <person name="Ravi A."/>
            <person name="Getino M."/>
            <person name="Pursley I."/>
            <person name="Horton D.L."/>
            <person name="Alikhan N.F."/>
            <person name="Baker D."/>
            <person name="Gharbi K."/>
            <person name="Hall N."/>
            <person name="Watson M."/>
            <person name="Adriaenssens E.M."/>
            <person name="Foster-Nyarko E."/>
            <person name="Jarju S."/>
            <person name="Secka A."/>
            <person name="Antonio M."/>
            <person name="Oren A."/>
            <person name="Chaudhuri R.R."/>
            <person name="La Ragione R."/>
            <person name="Hildebrand F."/>
            <person name="Pallen M.J."/>
        </authorList>
    </citation>
    <scope>NUCLEOTIDE SEQUENCE</scope>
    <source>
        <strain evidence="2">26628</strain>
    </source>
</reference>
<protein>
    <submittedName>
        <fullName evidence="2">Plasmid recombination protein</fullName>
    </submittedName>
</protein>
<feature type="region of interest" description="Disordered" evidence="1">
    <location>
        <begin position="171"/>
        <end position="190"/>
    </location>
</feature>
<evidence type="ECO:0000313" key="3">
    <source>
        <dbReference type="Proteomes" id="UP000824249"/>
    </source>
</evidence>
<feature type="compositionally biased region" description="Acidic residues" evidence="1">
    <location>
        <begin position="178"/>
        <end position="190"/>
    </location>
</feature>
<evidence type="ECO:0000313" key="2">
    <source>
        <dbReference type="EMBL" id="HIX47398.1"/>
    </source>
</evidence>
<dbReference type="AlphaFoldDB" id="A0A9D1VVJ7"/>
<dbReference type="EMBL" id="DXFD01000102">
    <property type="protein sequence ID" value="HIX47398.1"/>
    <property type="molecule type" value="Genomic_DNA"/>
</dbReference>
<proteinExistence type="predicted"/>
<evidence type="ECO:0000256" key="1">
    <source>
        <dbReference type="SAM" id="MobiDB-lite"/>
    </source>
</evidence>
<accession>A0A9D1VVJ7</accession>
<comment type="caution">
    <text evidence="2">The sequence shown here is derived from an EMBL/GenBank/DDBJ whole genome shotgun (WGS) entry which is preliminary data.</text>
</comment>
<organism evidence="2 3">
    <name type="scientific">Candidatus Borkfalkia faecigallinarum</name>
    <dbReference type="NCBI Taxonomy" id="2838509"/>
    <lineage>
        <taxon>Bacteria</taxon>
        <taxon>Bacillati</taxon>
        <taxon>Bacillota</taxon>
        <taxon>Clostridia</taxon>
        <taxon>Christensenellales</taxon>
        <taxon>Christensenellaceae</taxon>
        <taxon>Candidatus Borkfalkia</taxon>
    </lineage>
</organism>
<feature type="non-terminal residue" evidence="2">
    <location>
        <position position="1"/>
    </location>
</feature>
<reference evidence="2" key="2">
    <citation type="submission" date="2021-04" db="EMBL/GenBank/DDBJ databases">
        <authorList>
            <person name="Gilroy R."/>
        </authorList>
    </citation>
    <scope>NUCLEOTIDE SEQUENCE</scope>
    <source>
        <strain evidence="2">26628</strain>
    </source>
</reference>
<dbReference type="Proteomes" id="UP000824249">
    <property type="component" value="Unassembled WGS sequence"/>
</dbReference>
<sequence length="190" mass="22040">RYFPRGKNTVLECLQFGGNKEFWSGFADSEAIRHYFSECYRYAVDKIGFLHTHENILCAAIISERVRRNLFVWCLPITETWTSKVMSENKSERGHRLQQYDEYGEPVYAHRCEIDEPRLSSSSFWKARGGLTSSSDLQEDFFNKISCKYGAVRGESKSLLKNTNAEQAQRFARASGDLYDEPPPFDDMPY</sequence>
<gene>
    <name evidence="2" type="ORF">H9737_06900</name>
</gene>